<feature type="binding site" evidence="10">
    <location>
        <position position="205"/>
    </location>
    <ligand>
        <name>substrate</name>
    </ligand>
</feature>
<feature type="binding site" evidence="10">
    <location>
        <position position="205"/>
    </location>
    <ligand>
        <name>Mn(2+)</name>
        <dbReference type="ChEBI" id="CHEBI:29035"/>
    </ligand>
</feature>
<dbReference type="InterPro" id="IPR015994">
    <property type="entry name" value="PEPCK_ATP_CS"/>
</dbReference>
<proteinExistence type="inferred from homology"/>
<reference evidence="12" key="1">
    <citation type="journal article" date="2019" name="Int. J. Syst. Evol. Microbiol.">
        <title>The Global Catalogue of Microorganisms (GCM) 10K type strain sequencing project: providing services to taxonomists for standard genome sequencing and annotation.</title>
        <authorList>
            <consortium name="The Broad Institute Genomics Platform"/>
            <consortium name="The Broad Institute Genome Sequencing Center for Infectious Disease"/>
            <person name="Wu L."/>
            <person name="Ma J."/>
        </authorList>
    </citation>
    <scope>NUCLEOTIDE SEQUENCE [LARGE SCALE GENOMIC DNA]</scope>
    <source>
        <strain evidence="12">JCM 17858</strain>
    </source>
</reference>
<evidence type="ECO:0000313" key="12">
    <source>
        <dbReference type="Proteomes" id="UP001500394"/>
    </source>
</evidence>
<dbReference type="NCBIfam" id="TIGR00224">
    <property type="entry name" value="pckA"/>
    <property type="match status" value="1"/>
</dbReference>
<evidence type="ECO:0000256" key="10">
    <source>
        <dbReference type="HAMAP-Rule" id="MF_00453"/>
    </source>
</evidence>
<accession>A0ABP8R5W7</accession>
<evidence type="ECO:0000256" key="9">
    <source>
        <dbReference type="ARBA" id="ARBA00047371"/>
    </source>
</evidence>
<comment type="pathway">
    <text evidence="1 10">Carbohydrate biosynthesis; gluconeogenesis.</text>
</comment>
<feature type="binding site" evidence="10">
    <location>
        <begin position="241"/>
        <end position="249"/>
    </location>
    <ligand>
        <name>ATP</name>
        <dbReference type="ChEBI" id="CHEBI:30616"/>
    </ligand>
</feature>
<dbReference type="InterPro" id="IPR013035">
    <property type="entry name" value="PEP_carboxykinase_C"/>
</dbReference>
<dbReference type="PANTHER" id="PTHR30031:SF0">
    <property type="entry name" value="PHOSPHOENOLPYRUVATE CARBOXYKINASE (ATP)"/>
    <property type="match status" value="1"/>
</dbReference>
<comment type="similarity">
    <text evidence="2 10">Belongs to the phosphoenolpyruvate carboxykinase (ATP) family.</text>
</comment>
<feature type="binding site" evidence="10">
    <location>
        <position position="225"/>
    </location>
    <ligand>
        <name>Mn(2+)</name>
        <dbReference type="ChEBI" id="CHEBI:29035"/>
    </ligand>
</feature>
<dbReference type="PANTHER" id="PTHR30031">
    <property type="entry name" value="PHOSPHOENOLPYRUVATE CARBOXYKINASE ATP"/>
    <property type="match status" value="1"/>
</dbReference>
<dbReference type="CDD" id="cd00484">
    <property type="entry name" value="PEPCK_ATP"/>
    <property type="match status" value="1"/>
</dbReference>
<sequence>MIMERLDAGSKSDLIDLTEMGIIARKVYFNLDNQTLTQQTLDLGQGKLNDLGALCVTTGKFTGRSPKDKFIVKDSITAHTIDWGDVNLPISEKVFHNLYTKMKAFLQGKDIWVRHCFAGADKNYRINVTVINTTPWANLFCNNLFISPSEEELSSFEKEWIILQVPEFLADPAVDGTRSGNFTILNFTEKVILIGGSAYTGEMKKGIFSVLNFILPHQYNILPMHCSANEGKDGDVSLFFGLSGTGKTTLSADANRCLIGDDEHGWAEGSVFNFEGGCYAKVVDLSAEKEPEIYGAIRPGALLENVVFFENSNVVDFSNTSITENTRVAYPIDYIPNAKVPSLGGNPKNIFFLTCDAFGILPPIAKLTKAQAMYHFISGYTAKVAGTEVGVTEPQTTFSACFGRVFLPLHPTQYAELLGEKLEKHPDVNVWLVNTGWTGGKYGVGKRMNLKYTRAMINAAMRGDLDNVEYVAHEVFGVLKPQSCPGVPAEVLNPRNTWDDKEEYDKQAIELAKLFVNNFKQYEQHANEEILSAAPKTTL</sequence>
<feature type="binding site" evidence="10">
    <location>
        <position position="205"/>
    </location>
    <ligand>
        <name>ATP</name>
        <dbReference type="ChEBI" id="CHEBI:30616"/>
    </ligand>
</feature>
<evidence type="ECO:0000256" key="4">
    <source>
        <dbReference type="ARBA" id="ARBA00022432"/>
    </source>
</evidence>
<comment type="cofactor">
    <cofactor evidence="10">
        <name>Mn(2+)</name>
        <dbReference type="ChEBI" id="CHEBI:29035"/>
    </cofactor>
    <text evidence="10">Binds 1 Mn(2+) ion per subunit.</text>
</comment>
<dbReference type="Gene3D" id="3.40.449.10">
    <property type="entry name" value="Phosphoenolpyruvate Carboxykinase, domain 1"/>
    <property type="match status" value="1"/>
</dbReference>
<feature type="binding site" evidence="10">
    <location>
        <position position="199"/>
    </location>
    <ligand>
        <name>substrate</name>
    </ligand>
</feature>
<name>A0ABP8R5W7_9SPHI</name>
<dbReference type="HAMAP" id="MF_00453">
    <property type="entry name" value="PEPCK_ATP"/>
    <property type="match status" value="1"/>
</dbReference>
<keyword evidence="6 10" id="KW-0210">Decarboxylase</keyword>
<dbReference type="EC" id="4.1.1.49" evidence="3 10"/>
<dbReference type="Pfam" id="PF01293">
    <property type="entry name" value="PEPCK_ATP"/>
    <property type="match status" value="1"/>
</dbReference>
<feature type="binding site" evidence="10">
    <location>
        <position position="225"/>
    </location>
    <ligand>
        <name>ATP</name>
        <dbReference type="ChEBI" id="CHEBI:30616"/>
    </ligand>
</feature>
<keyword evidence="5 10" id="KW-0547">Nucleotide-binding</keyword>
<dbReference type="NCBIfam" id="NF006821">
    <property type="entry name" value="PRK09344.1-3"/>
    <property type="match status" value="1"/>
</dbReference>
<organism evidence="11 12">
    <name type="scientific">Sphingobacterium thermophilum</name>
    <dbReference type="NCBI Taxonomy" id="768534"/>
    <lineage>
        <taxon>Bacteria</taxon>
        <taxon>Pseudomonadati</taxon>
        <taxon>Bacteroidota</taxon>
        <taxon>Sphingobacteriia</taxon>
        <taxon>Sphingobacteriales</taxon>
        <taxon>Sphingobacteriaceae</taxon>
        <taxon>Sphingobacterium</taxon>
    </lineage>
</organism>
<feature type="binding site" evidence="10">
    <location>
        <position position="64"/>
    </location>
    <ligand>
        <name>substrate</name>
    </ligand>
</feature>
<feature type="binding site" evidence="10">
    <location>
        <position position="327"/>
    </location>
    <ligand>
        <name>substrate</name>
    </ligand>
</feature>
<dbReference type="Gene3D" id="3.90.228.20">
    <property type="match status" value="1"/>
</dbReference>
<gene>
    <name evidence="10 11" type="primary">pckA</name>
    <name evidence="11" type="ORF">GCM10023173_21580</name>
</gene>
<comment type="caution">
    <text evidence="11">The sequence shown here is derived from an EMBL/GenBank/DDBJ whole genome shotgun (WGS) entry which is preliminary data.</text>
</comment>
<feature type="binding site" evidence="10">
    <location>
        <position position="290"/>
    </location>
    <ligand>
        <name>ATP</name>
        <dbReference type="ChEBI" id="CHEBI:30616"/>
    </ligand>
</feature>
<evidence type="ECO:0000256" key="1">
    <source>
        <dbReference type="ARBA" id="ARBA00004742"/>
    </source>
</evidence>
<keyword evidence="12" id="KW-1185">Reference proteome</keyword>
<dbReference type="InterPro" id="IPR001272">
    <property type="entry name" value="PEP_carboxykinase_ATP"/>
</dbReference>
<comment type="function">
    <text evidence="10">Involved in the gluconeogenesis. Catalyzes the conversion of oxaloacetate (OAA) to phosphoenolpyruvate (PEP) through direct phosphoryl transfer between the nucleoside triphosphate and OAA.</text>
</comment>
<comment type="catalytic activity">
    <reaction evidence="9 10">
        <text>oxaloacetate + ATP = phosphoenolpyruvate + ADP + CO2</text>
        <dbReference type="Rhea" id="RHEA:18617"/>
        <dbReference type="ChEBI" id="CHEBI:16452"/>
        <dbReference type="ChEBI" id="CHEBI:16526"/>
        <dbReference type="ChEBI" id="CHEBI:30616"/>
        <dbReference type="ChEBI" id="CHEBI:58702"/>
        <dbReference type="ChEBI" id="CHEBI:456216"/>
        <dbReference type="EC" id="4.1.1.49"/>
    </reaction>
</comment>
<keyword evidence="8 10" id="KW-0456">Lyase</keyword>
<keyword evidence="10" id="KW-0464">Manganese</keyword>
<dbReference type="PROSITE" id="PS00532">
    <property type="entry name" value="PEPCK_ATP"/>
    <property type="match status" value="1"/>
</dbReference>
<evidence type="ECO:0000256" key="6">
    <source>
        <dbReference type="ARBA" id="ARBA00022793"/>
    </source>
</evidence>
<feature type="binding site" evidence="10">
    <location>
        <position position="327"/>
    </location>
    <ligand>
        <name>ATP</name>
        <dbReference type="ChEBI" id="CHEBI:30616"/>
    </ligand>
</feature>
<keyword evidence="4 10" id="KW-0312">Gluconeogenesis</keyword>
<keyword evidence="10" id="KW-0963">Cytoplasm</keyword>
<protein>
    <recommendedName>
        <fullName evidence="3 10">Phosphoenolpyruvate carboxykinase (ATP)</fullName>
        <shortName evidence="10">PCK</shortName>
        <shortName evidence="10">PEP carboxykinase</shortName>
        <shortName evidence="10">PEPCK</shortName>
        <ecNumber evidence="3 10">4.1.1.49</ecNumber>
    </recommendedName>
</protein>
<dbReference type="EMBL" id="BAABGR010000035">
    <property type="protein sequence ID" value="GAA4519115.1"/>
    <property type="molecule type" value="Genomic_DNA"/>
</dbReference>
<keyword evidence="10" id="KW-0479">Metal-binding</keyword>
<feature type="binding site" evidence="10">
    <location>
        <position position="453"/>
    </location>
    <ligand>
        <name>ATP</name>
        <dbReference type="ChEBI" id="CHEBI:30616"/>
    </ligand>
</feature>
<evidence type="ECO:0000256" key="7">
    <source>
        <dbReference type="ARBA" id="ARBA00022840"/>
    </source>
</evidence>
<evidence type="ECO:0000313" key="11">
    <source>
        <dbReference type="EMBL" id="GAA4519115.1"/>
    </source>
</evidence>
<keyword evidence="7 10" id="KW-0067">ATP-binding</keyword>
<dbReference type="SUPFAM" id="SSF68923">
    <property type="entry name" value="PEP carboxykinase N-terminal domain"/>
    <property type="match status" value="1"/>
</dbReference>
<evidence type="ECO:0000256" key="5">
    <source>
        <dbReference type="ARBA" id="ARBA00022741"/>
    </source>
</evidence>
<evidence type="ECO:0000256" key="3">
    <source>
        <dbReference type="ARBA" id="ARBA00012363"/>
    </source>
</evidence>
<feature type="binding site" evidence="10">
    <location>
        <position position="262"/>
    </location>
    <ligand>
        <name>Mn(2+)</name>
        <dbReference type="ChEBI" id="CHEBI:29035"/>
    </ligand>
</feature>
<dbReference type="PIRSF" id="PIRSF006294">
    <property type="entry name" value="PEP_crbxkin"/>
    <property type="match status" value="1"/>
</dbReference>
<dbReference type="InterPro" id="IPR008210">
    <property type="entry name" value="PEP_carboxykinase_N"/>
</dbReference>
<comment type="subcellular location">
    <subcellularLocation>
        <location evidence="10">Cytoplasm</location>
    </subcellularLocation>
</comment>
<dbReference type="NCBIfam" id="NF006820">
    <property type="entry name" value="PRK09344.1-2"/>
    <property type="match status" value="1"/>
</dbReference>
<evidence type="ECO:0000256" key="8">
    <source>
        <dbReference type="ARBA" id="ARBA00023239"/>
    </source>
</evidence>
<dbReference type="SUPFAM" id="SSF53795">
    <property type="entry name" value="PEP carboxykinase-like"/>
    <property type="match status" value="1"/>
</dbReference>
<comment type="caution">
    <text evidence="10">Lacks conserved residue(s) required for the propagation of feature annotation.</text>
</comment>
<dbReference type="Proteomes" id="UP001500394">
    <property type="component" value="Unassembled WGS sequence"/>
</dbReference>
<dbReference type="Gene3D" id="2.170.8.10">
    <property type="entry name" value="Phosphoenolpyruvate Carboxykinase, domain 2"/>
    <property type="match status" value="1"/>
</dbReference>
<evidence type="ECO:0000256" key="2">
    <source>
        <dbReference type="ARBA" id="ARBA00006052"/>
    </source>
</evidence>